<protein>
    <submittedName>
        <fullName evidence="6">Leucine-rich repeat-containing G-protein coupled receptor 4</fullName>
    </submittedName>
</protein>
<accession>A0A9Q1C113</accession>
<evidence type="ECO:0000313" key="6">
    <source>
        <dbReference type="EMBL" id="KAJ8036445.1"/>
    </source>
</evidence>
<dbReference type="AlphaFoldDB" id="A0A9Q1C113"/>
<dbReference type="Gene3D" id="3.80.10.10">
    <property type="entry name" value="Ribonuclease Inhibitor"/>
    <property type="match status" value="3"/>
</dbReference>
<dbReference type="SMART" id="SM00369">
    <property type="entry name" value="LRR_TYP"/>
    <property type="match status" value="7"/>
</dbReference>
<evidence type="ECO:0000256" key="1">
    <source>
        <dbReference type="ARBA" id="ARBA00022614"/>
    </source>
</evidence>
<keyword evidence="2 5" id="KW-0732">Signal</keyword>
<dbReference type="SMART" id="SM01411">
    <property type="entry name" value="Ephrin_rec_like"/>
    <property type="match status" value="3"/>
</dbReference>
<keyword evidence="7" id="KW-1185">Reference proteome</keyword>
<feature type="transmembrane region" description="Helical" evidence="4">
    <location>
        <begin position="845"/>
        <end position="871"/>
    </location>
</feature>
<dbReference type="Pfam" id="PF13855">
    <property type="entry name" value="LRR_8"/>
    <property type="match status" value="3"/>
</dbReference>
<feature type="transmembrane region" description="Helical" evidence="4">
    <location>
        <begin position="785"/>
        <end position="808"/>
    </location>
</feature>
<keyword evidence="3" id="KW-0677">Repeat</keyword>
<feature type="transmembrane region" description="Helical" evidence="4">
    <location>
        <begin position="632"/>
        <end position="657"/>
    </location>
</feature>
<evidence type="ECO:0000256" key="4">
    <source>
        <dbReference type="SAM" id="Phobius"/>
    </source>
</evidence>
<keyword evidence="4" id="KW-1133">Transmembrane helix</keyword>
<comment type="caution">
    <text evidence="6">The sequence shown here is derived from an EMBL/GenBank/DDBJ whole genome shotgun (WGS) entry which is preliminary data.</text>
</comment>
<dbReference type="PROSITE" id="PS51450">
    <property type="entry name" value="LRR"/>
    <property type="match status" value="3"/>
</dbReference>
<evidence type="ECO:0000256" key="2">
    <source>
        <dbReference type="ARBA" id="ARBA00022729"/>
    </source>
</evidence>
<dbReference type="PANTHER" id="PTHR24373:SF275">
    <property type="entry name" value="TIR DOMAIN-CONTAINING PROTEIN"/>
    <property type="match status" value="1"/>
</dbReference>
<feature type="transmembrane region" description="Helical" evidence="4">
    <location>
        <begin position="990"/>
        <end position="1006"/>
    </location>
</feature>
<proteinExistence type="predicted"/>
<reference evidence="6" key="1">
    <citation type="submission" date="2021-10" db="EMBL/GenBank/DDBJ databases">
        <title>Tropical sea cucumber genome reveals ecological adaptation and Cuvierian tubules defense mechanism.</title>
        <authorList>
            <person name="Chen T."/>
        </authorList>
    </citation>
    <scope>NUCLEOTIDE SEQUENCE</scope>
    <source>
        <strain evidence="6">Nanhai2018</strain>
        <tissue evidence="6">Muscle</tissue>
    </source>
</reference>
<keyword evidence="1" id="KW-0433">Leucine-rich repeat</keyword>
<dbReference type="InterPro" id="IPR003591">
    <property type="entry name" value="Leu-rich_rpt_typical-subtyp"/>
</dbReference>
<dbReference type="EMBL" id="JAIZAY010000009">
    <property type="protein sequence ID" value="KAJ8036445.1"/>
    <property type="molecule type" value="Genomic_DNA"/>
</dbReference>
<feature type="chain" id="PRO_5040514837" evidence="5">
    <location>
        <begin position="27"/>
        <end position="1075"/>
    </location>
</feature>
<dbReference type="SMART" id="SM00364">
    <property type="entry name" value="LRR_BAC"/>
    <property type="match status" value="4"/>
</dbReference>
<sequence>MLYLKENILLCTIFLILCILSSWSSSIEEDFSWTCPSNTLNLCTCKSSVLLDCSNRKLSTVPWWQTLNFSNVNLSYNQISHLKSDSFIDIGLETIDLANNTLPSIPEDLFRFTHQLRALNISNNRLAVIPGNLFNSTPKLQTLDLSYNNLGSIPRDVFKSTPKLQTLDLSNNNLTRFQGYMLYSTPQLKTLDISYNNFSTVDDVADPSLVSTSIEKLSMSRNLISQLPTEFFFAMGQTTMLDLSRNSISSIKVGSTKITDETPKMEVLLLHRNNITVIPSRAFVALTNLRYICLFNNRIHTVENNAFNGRNLYIYLFGNNLTTIKGNPFGPHVHKIHLFGNELAEITLDDQAWRNLESTGAQIIVNCKYLDTLPAHKKTLTIACTRPSFHPSKNGTIPLEYVSNGSFPLADTLQMEGFKCNKNECQPCPTGTFGNTMNECLPCPSGGFYQDEIGKSGKNPNEMACKQCRNGTYVKERGKGVSPEKCEVCPDGTNRNIPAGYRACRCKTNYTRINRYGPCSPCVDPGVDCSQDFQALKPGYFWSWDFPNARISDYQKFVQNLKREEMNLVNNYTTYTGEIPRVFKCPRKDSCINNDNVTIKVACARGYKGWLCGKCDKGFYPALNTCLPCPKVAALLAVFLGFLLVCILLCMLLSWQIERGVKHKKQRRSVIDVIISRIKILLGFYQIVGKLFESLHTVTWVGPFELVGAFISYMELNLVRELVSPRCLFKTTVLDPEHKFIIGMTIPILIMLIPFLYYKAREGFIKYKYPDSEIKSKVKKIKSRLLTYITVVLFFIYPNISTIIFSMYPTSCAEFHLSKNATAENATIWRLRSDYDIDCQGSNLAFYYISAYFFTVVYVIAFPAILLYLLWKYYTPWSMMQCADENNTSLVEDQKAVSTKEEIPLVVTHEDVPPEIPVWLKFLCENYREQFWFWEIIELTRKSTQTLFITMYGWDNDKTVFLTICISVLFLTLHARYLPMKCPYDQRLQVLFSLIAIFINVVLASMKRSKEFKSARNLLFFLILNTAVLLIIAGEVLFRMLRNIIKIIPEKARVAVIAMWHYLFSCKTSKRERIV</sequence>
<feature type="transmembrane region" description="Helical" evidence="4">
    <location>
        <begin position="1018"/>
        <end position="1038"/>
    </location>
</feature>
<dbReference type="Proteomes" id="UP001152320">
    <property type="component" value="Chromosome 9"/>
</dbReference>
<name>A0A9Q1C113_HOLLE</name>
<dbReference type="InterPro" id="IPR050328">
    <property type="entry name" value="Dev_Immune_Receptor"/>
</dbReference>
<feature type="transmembrane region" description="Helical" evidence="4">
    <location>
        <begin position="959"/>
        <end position="978"/>
    </location>
</feature>
<dbReference type="SUPFAM" id="SSF52058">
    <property type="entry name" value="L domain-like"/>
    <property type="match status" value="1"/>
</dbReference>
<gene>
    <name evidence="6" type="ORF">HOLleu_20420</name>
</gene>
<evidence type="ECO:0000256" key="5">
    <source>
        <dbReference type="SAM" id="SignalP"/>
    </source>
</evidence>
<feature type="transmembrane region" description="Helical" evidence="4">
    <location>
        <begin position="740"/>
        <end position="758"/>
    </location>
</feature>
<dbReference type="OrthoDB" id="72369at2759"/>
<keyword evidence="4" id="KW-0812">Transmembrane</keyword>
<dbReference type="InterPro" id="IPR032675">
    <property type="entry name" value="LRR_dom_sf"/>
</dbReference>
<keyword evidence="4" id="KW-0472">Membrane</keyword>
<dbReference type="PANTHER" id="PTHR24373">
    <property type="entry name" value="SLIT RELATED LEUCINE-RICH REPEAT NEURONAL PROTEIN"/>
    <property type="match status" value="1"/>
</dbReference>
<evidence type="ECO:0000313" key="7">
    <source>
        <dbReference type="Proteomes" id="UP001152320"/>
    </source>
</evidence>
<evidence type="ECO:0000256" key="3">
    <source>
        <dbReference type="ARBA" id="ARBA00022737"/>
    </source>
</evidence>
<feature type="signal peptide" evidence="5">
    <location>
        <begin position="1"/>
        <end position="26"/>
    </location>
</feature>
<organism evidence="6 7">
    <name type="scientific">Holothuria leucospilota</name>
    <name type="common">Black long sea cucumber</name>
    <name type="synonym">Mertensiothuria leucospilota</name>
    <dbReference type="NCBI Taxonomy" id="206669"/>
    <lineage>
        <taxon>Eukaryota</taxon>
        <taxon>Metazoa</taxon>
        <taxon>Echinodermata</taxon>
        <taxon>Eleutherozoa</taxon>
        <taxon>Echinozoa</taxon>
        <taxon>Holothuroidea</taxon>
        <taxon>Aspidochirotacea</taxon>
        <taxon>Aspidochirotida</taxon>
        <taxon>Holothuriidae</taxon>
        <taxon>Holothuria</taxon>
    </lineage>
</organism>
<dbReference type="InterPro" id="IPR001611">
    <property type="entry name" value="Leu-rich_rpt"/>
</dbReference>
<keyword evidence="6" id="KW-0675">Receptor</keyword>